<feature type="transmembrane region" description="Helical" evidence="1">
    <location>
        <begin position="49"/>
        <end position="69"/>
    </location>
</feature>
<feature type="transmembrane region" description="Helical" evidence="1">
    <location>
        <begin position="111"/>
        <end position="129"/>
    </location>
</feature>
<protein>
    <recommendedName>
        <fullName evidence="4">Tryptophan-rich sensory protein</fullName>
    </recommendedName>
</protein>
<evidence type="ECO:0000313" key="2">
    <source>
        <dbReference type="EMBL" id="CAH1001636.1"/>
    </source>
</evidence>
<comment type="caution">
    <text evidence="2">The sequence shown here is derived from an EMBL/GenBank/DDBJ whole genome shotgun (WGS) entry which is preliminary data.</text>
</comment>
<feature type="transmembrane region" description="Helical" evidence="1">
    <location>
        <begin position="175"/>
        <end position="194"/>
    </location>
</feature>
<sequence>MHLSTRTWRYIPLVTFITVPIVNYLPIVLDISQDRFTDDVTTRVSAAGYAFSIWGVIFTGMIVFAAVQLRTLRKTKALKRAYKYLVLAGLASIAFVPISLYGDQVLGFADLLWHLLALLAAYTSLRIHVAEIKPPAYGWSYFAPSMYLGWISAATVISASLALDQLGVTFEADTAVYIATALVGVLTALGTYLALRADIVYAGTVAWALVAVAIKQQDAPLLFWAGGAGAVFLVGLCVWIWLSERRAFYAVGRG</sequence>
<dbReference type="EMBL" id="CAKLPZ010000003">
    <property type="protein sequence ID" value="CAH1001636.1"/>
    <property type="molecule type" value="Genomic_DNA"/>
</dbReference>
<proteinExistence type="predicted"/>
<accession>A0ABN8F3U6</accession>
<reference evidence="2" key="1">
    <citation type="submission" date="2021-12" db="EMBL/GenBank/DDBJ databases">
        <authorList>
            <person name="Rodrigo-Torres L."/>
            <person name="Arahal R. D."/>
            <person name="Lucena T."/>
        </authorList>
    </citation>
    <scope>NUCLEOTIDE SEQUENCE</scope>
    <source>
        <strain evidence="2">CECT 8419</strain>
    </source>
</reference>
<dbReference type="Proteomes" id="UP000837803">
    <property type="component" value="Unassembled WGS sequence"/>
</dbReference>
<evidence type="ECO:0000313" key="3">
    <source>
        <dbReference type="Proteomes" id="UP000837803"/>
    </source>
</evidence>
<gene>
    <name evidence="2" type="ORF">LEM8419_02541</name>
</gene>
<keyword evidence="1" id="KW-0472">Membrane</keyword>
<keyword evidence="1" id="KW-0812">Transmembrane</keyword>
<evidence type="ECO:0008006" key="4">
    <source>
        <dbReference type="Google" id="ProtNLM"/>
    </source>
</evidence>
<keyword evidence="1" id="KW-1133">Transmembrane helix</keyword>
<organism evidence="2 3">
    <name type="scientific">Neolewinella maritima</name>
    <dbReference type="NCBI Taxonomy" id="1383882"/>
    <lineage>
        <taxon>Bacteria</taxon>
        <taxon>Pseudomonadati</taxon>
        <taxon>Bacteroidota</taxon>
        <taxon>Saprospiria</taxon>
        <taxon>Saprospirales</taxon>
        <taxon>Lewinellaceae</taxon>
        <taxon>Neolewinella</taxon>
    </lineage>
</organism>
<feature type="transmembrane region" description="Helical" evidence="1">
    <location>
        <begin position="81"/>
        <end position="99"/>
    </location>
</feature>
<feature type="transmembrane region" description="Helical" evidence="1">
    <location>
        <begin position="141"/>
        <end position="163"/>
    </location>
</feature>
<feature type="transmembrane region" description="Helical" evidence="1">
    <location>
        <begin position="221"/>
        <end position="242"/>
    </location>
</feature>
<name>A0ABN8F3U6_9BACT</name>
<dbReference type="RefSeq" id="WP_238751485.1">
    <property type="nucleotide sequence ID" value="NZ_CAKLPZ010000003.1"/>
</dbReference>
<keyword evidence="3" id="KW-1185">Reference proteome</keyword>
<feature type="transmembrane region" description="Helical" evidence="1">
    <location>
        <begin position="7"/>
        <end position="29"/>
    </location>
</feature>
<evidence type="ECO:0000256" key="1">
    <source>
        <dbReference type="SAM" id="Phobius"/>
    </source>
</evidence>